<feature type="compositionally biased region" description="Basic and acidic residues" evidence="1">
    <location>
        <begin position="287"/>
        <end position="297"/>
    </location>
</feature>
<feature type="compositionally biased region" description="Low complexity" evidence="1">
    <location>
        <begin position="11"/>
        <end position="25"/>
    </location>
</feature>
<accession>A0A5B0SKK3</accession>
<feature type="compositionally biased region" description="Basic and acidic residues" evidence="1">
    <location>
        <begin position="247"/>
        <end position="262"/>
    </location>
</feature>
<dbReference type="AlphaFoldDB" id="A0A5B0SKK3"/>
<sequence>MSPNQANMSPATAAQAQSTANNIATDNTSIERLLVPEPVAKDTPKETGLATARDQTIPADREAPKRKTRAVKGKGEIPPPSCLSTLRYSHLQATPFIRPCIAISCSKAEKRHPVKVDLRSTVGEEAFLGLGGNKEESSNLDYKLQPMSQAIIKRNHNKILCKNIKMATLRGDTNSVEMLKGLLHTKIAEEDQPTRGTRCLPKFKRNPMKVNPSIYAVLSGSSVAPLALAAEAKQQPEVPSVPVTPGGERENWDPLSGEEHRPKTNHMYSQPSHNYHSSQGENPHQTNHQEMRGDTSSHRNSGNPSSGF</sequence>
<organism evidence="2 3">
    <name type="scientific">Puccinia graminis f. sp. tritici</name>
    <dbReference type="NCBI Taxonomy" id="56615"/>
    <lineage>
        <taxon>Eukaryota</taxon>
        <taxon>Fungi</taxon>
        <taxon>Dikarya</taxon>
        <taxon>Basidiomycota</taxon>
        <taxon>Pucciniomycotina</taxon>
        <taxon>Pucciniomycetes</taxon>
        <taxon>Pucciniales</taxon>
        <taxon>Pucciniaceae</taxon>
        <taxon>Puccinia</taxon>
    </lineage>
</organism>
<evidence type="ECO:0000313" key="3">
    <source>
        <dbReference type="Proteomes" id="UP000325313"/>
    </source>
</evidence>
<comment type="caution">
    <text evidence="2">The sequence shown here is derived from an EMBL/GenBank/DDBJ whole genome shotgun (WGS) entry which is preliminary data.</text>
</comment>
<reference evidence="2 3" key="1">
    <citation type="submission" date="2019-05" db="EMBL/GenBank/DDBJ databases">
        <title>Emergence of the Ug99 lineage of the wheat stem rust pathogen through somatic hybridization.</title>
        <authorList>
            <person name="Li F."/>
            <person name="Upadhyaya N.M."/>
            <person name="Sperschneider J."/>
            <person name="Matny O."/>
            <person name="Nguyen-Phuc H."/>
            <person name="Mago R."/>
            <person name="Raley C."/>
            <person name="Miller M.E."/>
            <person name="Silverstein K.A.T."/>
            <person name="Henningsen E."/>
            <person name="Hirsch C.D."/>
            <person name="Visser B."/>
            <person name="Pretorius Z.A."/>
            <person name="Steffenson B.J."/>
            <person name="Schwessinger B."/>
            <person name="Dodds P.N."/>
            <person name="Figueroa M."/>
        </authorList>
    </citation>
    <scope>NUCLEOTIDE SEQUENCE [LARGE SCALE GENOMIC DNA]</scope>
    <source>
        <strain evidence="2 3">Ug99</strain>
    </source>
</reference>
<feature type="region of interest" description="Disordered" evidence="1">
    <location>
        <begin position="231"/>
        <end position="308"/>
    </location>
</feature>
<name>A0A5B0SKK3_PUCGR</name>
<feature type="compositionally biased region" description="Polar residues" evidence="1">
    <location>
        <begin position="298"/>
        <end position="308"/>
    </location>
</feature>
<evidence type="ECO:0000313" key="2">
    <source>
        <dbReference type="EMBL" id="KAA1138511.1"/>
    </source>
</evidence>
<gene>
    <name evidence="2" type="ORF">PGTUg99_022183</name>
</gene>
<protein>
    <submittedName>
        <fullName evidence="2">Uncharacterized protein</fullName>
    </submittedName>
</protein>
<proteinExistence type="predicted"/>
<feature type="compositionally biased region" description="Polar residues" evidence="1">
    <location>
        <begin position="266"/>
        <end position="286"/>
    </location>
</feature>
<dbReference type="Proteomes" id="UP000325313">
    <property type="component" value="Unassembled WGS sequence"/>
</dbReference>
<evidence type="ECO:0000256" key="1">
    <source>
        <dbReference type="SAM" id="MobiDB-lite"/>
    </source>
</evidence>
<feature type="compositionally biased region" description="Polar residues" evidence="1">
    <location>
        <begin position="1"/>
        <end position="10"/>
    </location>
</feature>
<dbReference type="EMBL" id="VDEP01000002">
    <property type="protein sequence ID" value="KAA1138511.1"/>
    <property type="molecule type" value="Genomic_DNA"/>
</dbReference>
<feature type="region of interest" description="Disordered" evidence="1">
    <location>
        <begin position="1"/>
        <end position="76"/>
    </location>
</feature>